<dbReference type="Gene3D" id="3.90.1200.10">
    <property type="match status" value="1"/>
</dbReference>
<evidence type="ECO:0000256" key="2">
    <source>
        <dbReference type="ARBA" id="ARBA00005496"/>
    </source>
</evidence>
<dbReference type="Gene3D" id="3.90.400.10">
    <property type="entry name" value="Oligo-1,6-glucosidase, Domain 2"/>
    <property type="match status" value="1"/>
</dbReference>
<dbReference type="InterPro" id="IPR032091">
    <property type="entry name" value="Malt_amylase-like_C"/>
</dbReference>
<dbReference type="SUPFAM" id="SSF51011">
    <property type="entry name" value="Glycosyl hydrolase domain"/>
    <property type="match status" value="1"/>
</dbReference>
<evidence type="ECO:0000259" key="8">
    <source>
        <dbReference type="SMART" id="SM00642"/>
    </source>
</evidence>
<dbReference type="CDD" id="cd11334">
    <property type="entry name" value="AmyAc_TreS"/>
    <property type="match status" value="1"/>
</dbReference>
<dbReference type="FunFam" id="3.20.20.80:FF:000055">
    <property type="entry name" value="Trehalose synthase"/>
    <property type="match status" value="1"/>
</dbReference>
<evidence type="ECO:0000256" key="7">
    <source>
        <dbReference type="ARBA" id="ARBA00031378"/>
    </source>
</evidence>
<evidence type="ECO:0000256" key="4">
    <source>
        <dbReference type="ARBA" id="ARBA00022723"/>
    </source>
</evidence>
<accession>A0A1M7U990</accession>
<dbReference type="GO" id="GO:0046872">
    <property type="term" value="F:metal ion binding"/>
    <property type="evidence" value="ECO:0007669"/>
    <property type="project" value="UniProtKB-KW"/>
</dbReference>
<keyword evidence="10" id="KW-1185">Reference proteome</keyword>
<dbReference type="InterPro" id="IPR017853">
    <property type="entry name" value="GH"/>
</dbReference>
<evidence type="ECO:0000256" key="6">
    <source>
        <dbReference type="ARBA" id="ARBA00023235"/>
    </source>
</evidence>
<evidence type="ECO:0000256" key="3">
    <source>
        <dbReference type="ARBA" id="ARBA00012619"/>
    </source>
</evidence>
<evidence type="ECO:0000256" key="1">
    <source>
        <dbReference type="ARBA" id="ARBA00001595"/>
    </source>
</evidence>
<dbReference type="SUPFAM" id="SSF51445">
    <property type="entry name" value="(Trans)glycosidases"/>
    <property type="match status" value="1"/>
</dbReference>
<dbReference type="AlphaFoldDB" id="A0A1M7U990"/>
<keyword evidence="6" id="KW-0413">Isomerase</keyword>
<dbReference type="EC" id="5.4.99.16" evidence="3"/>
<dbReference type="PANTHER" id="PTHR10357">
    <property type="entry name" value="ALPHA-AMYLASE FAMILY MEMBER"/>
    <property type="match status" value="1"/>
</dbReference>
<feature type="domain" description="Glycosyl hydrolase family 13 catalytic" evidence="8">
    <location>
        <begin position="104"/>
        <end position="503"/>
    </location>
</feature>
<dbReference type="Pfam" id="PF00128">
    <property type="entry name" value="Alpha-amylase"/>
    <property type="match status" value="2"/>
</dbReference>
<protein>
    <recommendedName>
        <fullName evidence="3">maltose alpha-D-glucosyltransferase</fullName>
        <ecNumber evidence="3">5.4.99.16</ecNumber>
    </recommendedName>
    <alternativeName>
        <fullName evidence="7">Maltose alpha-D-glucosyltransferase</fullName>
    </alternativeName>
</protein>
<sequence length="1173" mass="131776">MANALAHHAVPKGTNGRGAAFYIVPSISFRANEMGPLNADGSIVNKITETAEGSARARPEPYPDPVSAPPPAPMNLMSSIDTKETAAAALDGDQLWYKDAIIYQLHVKAFADSNNDGIGDFAGLTEKLDYLQELGVTTLWLLPFYPSPGRDDGYDIADYGSINPDFGNMKDFRRFIVEAKRRGLRVIIELVVNHTSDQHHWFKRAKRSDPKSGARNWYVWSDTDQKYQGTRIIFTDTEKSNWTWDPEAGQFYWHRFFSHQPDLNFDNPRVVNAIVQVMKRWLDTGVDGFRLDAIPYLCERDGTNNENLPETHEVVRRLRAELDKYAKGKVLLAEANQWPEDVQYYFGNSDECHMAYHFPLMPRIYMAIAQEDRFPITDIMRQTPDIPGDCQWALFLRNHDELTLEMVTDVERDYLWSTYANDPRARINVGIRRRLAPLMDNDRRKIELMNSLLLSFPGTPIIYYGDEIGMGDNIYLGDRNGVRTPMQWTPDRNGGFSRADPARLYAPIIMDSVYGYEAVNVEAQSRSLSSLLSAMKKLIAVRKSTLAFGRGSISFIRPANRSVLAYVRQLGDEVILCVANLSRSAQATELDLSAFRDRVPLEMLGRTHFPAIGELPYMITLAPYGFYWFQLQERDKSEPAAPSIVPEFETLVVPVGATWVSLARTRSVFECDVLPGHLARSRWFPVHTASAIHPTLTSAIPFCDIGDNRPWLAFFQTAEDESKSRYVMPMLIEWVRFDRERYNPNALAAVRQGAREGTLLDVAASPIFIGLLLRNLSHRITIEENGLKLEFKPTSQFVNKQIRLPERVAPLDGALFSSLLQVDSDYTVKLFRKLESGLNPEIEIGRFLTDVAGFANAPAMLGSAELIGGDQRSAIAIVHVQVGNQGDAWTVTAAYLDRLLETQRLLAGDSHARQSEEQTAYLRNLSQIGRRTAELHLALATASGSPDLTPEAINAHDVARWTAAVVQGAERACQSLKQRRYSFNEADRALVDELLAQQDRLRDRLNGLMPSRTAGLNLRLHGDFHLGRVLIVKDDVFLTGFEGDVRQPIEERRRKAPAARDVASLIWSIEAASQAARERALHLAPDEYGRLGSALTNWVDRATAAFVGAYRELTDASSLWPTDAGTAQRMLDFFLLEKAFDVLETDLVQRAEAAPATIARILRILSQPAREAA</sequence>
<dbReference type="InterPro" id="IPR045857">
    <property type="entry name" value="O16G_dom_2"/>
</dbReference>
<keyword evidence="4" id="KW-0479">Metal-binding</keyword>
<reference evidence="10" key="1">
    <citation type="submission" date="2016-11" db="EMBL/GenBank/DDBJ databases">
        <authorList>
            <person name="Varghese N."/>
            <person name="Submissions S."/>
        </authorList>
    </citation>
    <scope>NUCLEOTIDE SEQUENCE [LARGE SCALE GENOMIC DNA]</scope>
    <source>
        <strain evidence="10">GAS401</strain>
    </source>
</reference>
<dbReference type="GO" id="GO:0005975">
    <property type="term" value="P:carbohydrate metabolic process"/>
    <property type="evidence" value="ECO:0007669"/>
    <property type="project" value="InterPro"/>
</dbReference>
<name>A0A1M7U990_9BRAD</name>
<comment type="similarity">
    <text evidence="2">Belongs to the glycosyl hydrolase 13 family. TreS subfamily.</text>
</comment>
<dbReference type="InterPro" id="IPR011009">
    <property type="entry name" value="Kinase-like_dom_sf"/>
</dbReference>
<keyword evidence="9" id="KW-0418">Kinase</keyword>
<evidence type="ECO:0000313" key="9">
    <source>
        <dbReference type="EMBL" id="SHN79533.1"/>
    </source>
</evidence>
<evidence type="ECO:0000313" key="10">
    <source>
        <dbReference type="Proteomes" id="UP000184096"/>
    </source>
</evidence>
<gene>
    <name evidence="9" type="ORF">SAMN05444170_4049</name>
</gene>
<evidence type="ECO:0000256" key="5">
    <source>
        <dbReference type="ARBA" id="ARBA00022837"/>
    </source>
</evidence>
<dbReference type="Gene3D" id="2.60.40.1180">
    <property type="entry name" value="Golgi alpha-mannosidase II"/>
    <property type="match status" value="1"/>
</dbReference>
<dbReference type="Pfam" id="PF16657">
    <property type="entry name" value="Malt_amylase_C"/>
    <property type="match status" value="1"/>
</dbReference>
<dbReference type="InterPro" id="IPR013780">
    <property type="entry name" value="Glyco_hydro_b"/>
</dbReference>
<dbReference type="InterPro" id="IPR006047">
    <property type="entry name" value="GH13_cat_dom"/>
</dbReference>
<organism evidence="9 10">
    <name type="scientific">Bradyrhizobium erythrophlei</name>
    <dbReference type="NCBI Taxonomy" id="1437360"/>
    <lineage>
        <taxon>Bacteria</taxon>
        <taxon>Pseudomonadati</taxon>
        <taxon>Pseudomonadota</taxon>
        <taxon>Alphaproteobacteria</taxon>
        <taxon>Hyphomicrobiales</taxon>
        <taxon>Nitrobacteraceae</taxon>
        <taxon>Bradyrhizobium</taxon>
    </lineage>
</organism>
<dbReference type="GO" id="GO:0047471">
    <property type="term" value="F:maltose alpha-D-glucosyltransferase activity"/>
    <property type="evidence" value="ECO:0007669"/>
    <property type="project" value="UniProtKB-EC"/>
</dbReference>
<dbReference type="SMART" id="SM00642">
    <property type="entry name" value="Aamy"/>
    <property type="match status" value="1"/>
</dbReference>
<dbReference type="Proteomes" id="UP000184096">
    <property type="component" value="Chromosome I"/>
</dbReference>
<proteinExistence type="inferred from homology"/>
<dbReference type="PANTHER" id="PTHR10357:SF219">
    <property type="entry name" value="MALTOSE ALPHA-D-GLUCOSYLTRANSFERASE"/>
    <property type="match status" value="1"/>
</dbReference>
<dbReference type="Gene3D" id="3.20.20.80">
    <property type="entry name" value="Glycosidases"/>
    <property type="match status" value="1"/>
</dbReference>
<dbReference type="NCBIfam" id="TIGR02457">
    <property type="entry name" value="TreS_Cterm"/>
    <property type="match status" value="1"/>
</dbReference>
<dbReference type="NCBIfam" id="TIGR02456">
    <property type="entry name" value="treS_nterm"/>
    <property type="match status" value="1"/>
</dbReference>
<dbReference type="SUPFAM" id="SSF56112">
    <property type="entry name" value="Protein kinase-like (PK-like)"/>
    <property type="match status" value="1"/>
</dbReference>
<dbReference type="InterPro" id="IPR012810">
    <property type="entry name" value="TreS/a-amylase_N"/>
</dbReference>
<comment type="catalytic activity">
    <reaction evidence="1">
        <text>D-maltose = alpha,alpha-trehalose</text>
        <dbReference type="Rhea" id="RHEA:15145"/>
        <dbReference type="ChEBI" id="CHEBI:16551"/>
        <dbReference type="ChEBI" id="CHEBI:17306"/>
        <dbReference type="EC" id="5.4.99.16"/>
    </reaction>
</comment>
<dbReference type="EMBL" id="LT670849">
    <property type="protein sequence ID" value="SHN79533.1"/>
    <property type="molecule type" value="Genomic_DNA"/>
</dbReference>
<keyword evidence="9" id="KW-0808">Transferase</keyword>
<dbReference type="GO" id="GO:0016301">
    <property type="term" value="F:kinase activity"/>
    <property type="evidence" value="ECO:0007669"/>
    <property type="project" value="UniProtKB-KW"/>
</dbReference>
<dbReference type="InterPro" id="IPR012811">
    <property type="entry name" value="TreS_maltokin_C_dom"/>
</dbReference>
<keyword evidence="5" id="KW-0106">Calcium</keyword>